<sequence length="554" mass="62825">MRESTEALIVQADGTVLLDTAHPQADELAERLSRFADLVKSPGPLQVYRMTPLSLWNAAETGETEDGVLDFLDAYSRYGLHANTERLVAEAFRRHGLLKLSEIGGKLRLEASERGWLERTLAGRAELADLPREERPDGSWSLRREDRGVWKQRLLRLGYPVRDLAGYHRGRELPVSLRHTSRSGRPLTLRDYQLQAADAFLSGERGTDGSGVVVLPCGAGKTIVGLAVMAKLRCETLILTASATSVRQWKRELLDKTDLQEDDIGEYDGDRKEVRPVTIATYQILTHRRSKTGGFSHMSLFSGRDWGLIVYDEVHLLPAPVFRATADIQATRRLGLTATLVREDGCEEDVYSLIGPKRFELPWRRLEAEGWIAEVQCRELRVPMPEPERQRYLGAGLREQFRLASVNPAKQPVVDRLLERHRRDRVLVIGQYLDQLRELSDRLKAPFISGSMPQEEREKLYEAFRDGREPVLVVSKVANFAVDLPDANALIQVSGSYGSRQEEAQRLGRLLRPKPDGRPASFYSVVTRDTREQEFSANRRLFLLEQGYRYEVEG</sequence>
<comment type="caution">
    <text evidence="12">The sequence shown here is derived from an EMBL/GenBank/DDBJ whole genome shotgun (WGS) entry which is preliminary data.</text>
</comment>
<dbReference type="Gene3D" id="3.40.50.300">
    <property type="entry name" value="P-loop containing nucleotide triphosphate hydrolases"/>
    <property type="match status" value="2"/>
</dbReference>
<dbReference type="InterPro" id="IPR050615">
    <property type="entry name" value="ATP-dep_DNA_Helicase"/>
</dbReference>
<evidence type="ECO:0000313" key="13">
    <source>
        <dbReference type="Proteomes" id="UP001596528"/>
    </source>
</evidence>
<dbReference type="InterPro" id="IPR014001">
    <property type="entry name" value="Helicase_ATP-bd"/>
</dbReference>
<dbReference type="Pfam" id="PF16203">
    <property type="entry name" value="ERCC3_RAD25_C"/>
    <property type="match status" value="1"/>
</dbReference>
<organism evidence="12 13">
    <name type="scientific">Paenibacillus thermoaerophilus</name>
    <dbReference type="NCBI Taxonomy" id="1215385"/>
    <lineage>
        <taxon>Bacteria</taxon>
        <taxon>Bacillati</taxon>
        <taxon>Bacillota</taxon>
        <taxon>Bacilli</taxon>
        <taxon>Bacillales</taxon>
        <taxon>Paenibacillaceae</taxon>
        <taxon>Paenibacillus</taxon>
    </lineage>
</organism>
<evidence type="ECO:0000256" key="5">
    <source>
        <dbReference type="ARBA" id="ARBA00022840"/>
    </source>
</evidence>
<dbReference type="RefSeq" id="WP_138787771.1">
    <property type="nucleotide sequence ID" value="NZ_JBHTGQ010000002.1"/>
</dbReference>
<keyword evidence="3" id="KW-0378">Hydrolase</keyword>
<dbReference type="InterPro" id="IPR006935">
    <property type="entry name" value="Helicase/UvrB_N"/>
</dbReference>
<evidence type="ECO:0000256" key="8">
    <source>
        <dbReference type="ARBA" id="ARBA00034808"/>
    </source>
</evidence>
<dbReference type="PANTHER" id="PTHR11274:SF0">
    <property type="entry name" value="GENERAL TRANSCRIPTION AND DNA REPAIR FACTOR IIH HELICASE SUBUNIT XPB"/>
    <property type="match status" value="1"/>
</dbReference>
<dbReference type="EC" id="5.6.2.4" evidence="8"/>
<dbReference type="SMART" id="SM00487">
    <property type="entry name" value="DEXDc"/>
    <property type="match status" value="1"/>
</dbReference>
<evidence type="ECO:0000256" key="9">
    <source>
        <dbReference type="ARBA" id="ARBA00048988"/>
    </source>
</evidence>
<dbReference type="InterPro" id="IPR001650">
    <property type="entry name" value="Helicase_C-like"/>
</dbReference>
<dbReference type="PROSITE" id="PS51192">
    <property type="entry name" value="HELICASE_ATP_BIND_1"/>
    <property type="match status" value="1"/>
</dbReference>
<evidence type="ECO:0000259" key="11">
    <source>
        <dbReference type="PROSITE" id="PS51194"/>
    </source>
</evidence>
<dbReference type="InterPro" id="IPR027417">
    <property type="entry name" value="P-loop_NTPase"/>
</dbReference>
<feature type="domain" description="Helicase ATP-binding" evidence="10">
    <location>
        <begin position="202"/>
        <end position="358"/>
    </location>
</feature>
<dbReference type="PANTHER" id="PTHR11274">
    <property type="entry name" value="RAD25/XP-B DNA REPAIR HELICASE"/>
    <property type="match status" value="1"/>
</dbReference>
<evidence type="ECO:0000256" key="2">
    <source>
        <dbReference type="ARBA" id="ARBA00022741"/>
    </source>
</evidence>
<dbReference type="PRINTS" id="PR00851">
    <property type="entry name" value="XRODRMPGMNTB"/>
</dbReference>
<comment type="similarity">
    <text evidence="1">Belongs to the helicase family. RAD25/XPB subfamily.</text>
</comment>
<evidence type="ECO:0000256" key="6">
    <source>
        <dbReference type="ARBA" id="ARBA00023235"/>
    </source>
</evidence>
<evidence type="ECO:0000256" key="3">
    <source>
        <dbReference type="ARBA" id="ARBA00022801"/>
    </source>
</evidence>
<comment type="catalytic activity">
    <reaction evidence="9">
        <text>ATP + H2O = ADP + phosphate + H(+)</text>
        <dbReference type="Rhea" id="RHEA:13065"/>
        <dbReference type="ChEBI" id="CHEBI:15377"/>
        <dbReference type="ChEBI" id="CHEBI:15378"/>
        <dbReference type="ChEBI" id="CHEBI:30616"/>
        <dbReference type="ChEBI" id="CHEBI:43474"/>
        <dbReference type="ChEBI" id="CHEBI:456216"/>
        <dbReference type="EC" id="5.6.2.4"/>
    </reaction>
</comment>
<evidence type="ECO:0000256" key="1">
    <source>
        <dbReference type="ARBA" id="ARBA00006637"/>
    </source>
</evidence>
<keyword evidence="4 12" id="KW-0347">Helicase</keyword>
<dbReference type="Proteomes" id="UP001596528">
    <property type="component" value="Unassembled WGS sequence"/>
</dbReference>
<keyword evidence="13" id="KW-1185">Reference proteome</keyword>
<evidence type="ECO:0000256" key="4">
    <source>
        <dbReference type="ARBA" id="ARBA00022806"/>
    </source>
</evidence>
<keyword evidence="2" id="KW-0547">Nucleotide-binding</keyword>
<dbReference type="InterPro" id="IPR032438">
    <property type="entry name" value="ERCC3_RAD25_C"/>
</dbReference>
<proteinExistence type="inferred from homology"/>
<dbReference type="GO" id="GO:0004386">
    <property type="term" value="F:helicase activity"/>
    <property type="evidence" value="ECO:0007669"/>
    <property type="project" value="UniProtKB-KW"/>
</dbReference>
<dbReference type="InterPro" id="IPR032830">
    <property type="entry name" value="XPB/Ssl2_N"/>
</dbReference>
<name>A0ABW2V1T8_9BACL</name>
<reference evidence="13" key="1">
    <citation type="journal article" date="2019" name="Int. J. Syst. Evol. Microbiol.">
        <title>The Global Catalogue of Microorganisms (GCM) 10K type strain sequencing project: providing services to taxonomists for standard genome sequencing and annotation.</title>
        <authorList>
            <consortium name="The Broad Institute Genomics Platform"/>
            <consortium name="The Broad Institute Genome Sequencing Center for Infectious Disease"/>
            <person name="Wu L."/>
            <person name="Ma J."/>
        </authorList>
    </citation>
    <scope>NUCLEOTIDE SEQUENCE [LARGE SCALE GENOMIC DNA]</scope>
    <source>
        <strain evidence="13">JCM 18657</strain>
    </source>
</reference>
<gene>
    <name evidence="12" type="ORF">ACFQWB_02060</name>
</gene>
<dbReference type="SUPFAM" id="SSF52540">
    <property type="entry name" value="P-loop containing nucleoside triphosphate hydrolases"/>
    <property type="match status" value="2"/>
</dbReference>
<dbReference type="CDD" id="cd18029">
    <property type="entry name" value="DEXHc_XPB"/>
    <property type="match status" value="1"/>
</dbReference>
<keyword evidence="6" id="KW-0413">Isomerase</keyword>
<comment type="catalytic activity">
    <reaction evidence="7">
        <text>Couples ATP hydrolysis with the unwinding of duplex DNA by translocating in the 3'-5' direction.</text>
        <dbReference type="EC" id="5.6.2.4"/>
    </reaction>
</comment>
<keyword evidence="5" id="KW-0067">ATP-binding</keyword>
<dbReference type="EMBL" id="JBHTGQ010000002">
    <property type="protein sequence ID" value="MFC7748731.1"/>
    <property type="molecule type" value="Genomic_DNA"/>
</dbReference>
<feature type="domain" description="Helicase C-terminal" evidence="11">
    <location>
        <begin position="413"/>
        <end position="554"/>
    </location>
</feature>
<dbReference type="PROSITE" id="PS51194">
    <property type="entry name" value="HELICASE_CTER"/>
    <property type="match status" value="1"/>
</dbReference>
<evidence type="ECO:0000313" key="12">
    <source>
        <dbReference type="EMBL" id="MFC7748731.1"/>
    </source>
</evidence>
<dbReference type="SMART" id="SM00490">
    <property type="entry name" value="HELICc"/>
    <property type="match status" value="1"/>
</dbReference>
<protein>
    <recommendedName>
        <fullName evidence="8">DNA 3'-5' helicase</fullName>
        <ecNumber evidence="8">5.6.2.4</ecNumber>
    </recommendedName>
</protein>
<dbReference type="NCBIfam" id="NF045503">
    <property type="entry name" value="repair_heli_XPB"/>
    <property type="match status" value="1"/>
</dbReference>
<evidence type="ECO:0000256" key="7">
    <source>
        <dbReference type="ARBA" id="ARBA00034617"/>
    </source>
</evidence>
<dbReference type="Pfam" id="PF04851">
    <property type="entry name" value="ResIII"/>
    <property type="match status" value="1"/>
</dbReference>
<dbReference type="CDD" id="cd18789">
    <property type="entry name" value="SF2_C_XPB"/>
    <property type="match status" value="1"/>
</dbReference>
<dbReference type="Pfam" id="PF13625">
    <property type="entry name" value="Helicase_C_3"/>
    <property type="match status" value="1"/>
</dbReference>
<accession>A0ABW2V1T8</accession>
<evidence type="ECO:0000259" key="10">
    <source>
        <dbReference type="PROSITE" id="PS51192"/>
    </source>
</evidence>